<dbReference type="Pfam" id="PF00743">
    <property type="entry name" value="FMO-like"/>
    <property type="match status" value="2"/>
</dbReference>
<dbReference type="InterPro" id="IPR020946">
    <property type="entry name" value="Flavin_mOase-like"/>
</dbReference>
<keyword evidence="3" id="KW-0274">FAD</keyword>
<organism evidence="6 7">
    <name type="scientific">Gloeophyllum trabeum (strain ATCC 11539 / FP-39264 / Madison 617)</name>
    <name type="common">Brown rot fungus</name>
    <dbReference type="NCBI Taxonomy" id="670483"/>
    <lineage>
        <taxon>Eukaryota</taxon>
        <taxon>Fungi</taxon>
        <taxon>Dikarya</taxon>
        <taxon>Basidiomycota</taxon>
        <taxon>Agaricomycotina</taxon>
        <taxon>Agaricomycetes</taxon>
        <taxon>Gloeophyllales</taxon>
        <taxon>Gloeophyllaceae</taxon>
        <taxon>Gloeophyllum</taxon>
    </lineage>
</organism>
<dbReference type="GO" id="GO:0050661">
    <property type="term" value="F:NADP binding"/>
    <property type="evidence" value="ECO:0007669"/>
    <property type="project" value="InterPro"/>
</dbReference>
<keyword evidence="7" id="KW-1185">Reference proteome</keyword>
<keyword evidence="2" id="KW-0285">Flavoprotein</keyword>
<dbReference type="EMBL" id="KB469308">
    <property type="protein sequence ID" value="EPQ52219.1"/>
    <property type="molecule type" value="Genomic_DNA"/>
</dbReference>
<dbReference type="InterPro" id="IPR050346">
    <property type="entry name" value="FMO-like"/>
</dbReference>
<dbReference type="GeneID" id="19300382"/>
<name>S7RHZ2_GLOTA</name>
<sequence length="474" mass="53212">MDLLPSRDVIRDICIIGGGPAGLAALKTIVQTEEYKAGLWKPTLFERRDNVGGVWLPAPPTDDPPLTPLYDSLTTNLPHPVMCYECYPFPPSTPLFPHAAVVEKYLQDFAAHFDLTPCIQLDTSVDEVKWDSSKSKWIVRTSTFSGASEEADFDSIIIGNGHYYEPRYPDTPGVDSWLKAGKASHSAWYRHPHNLGDVVLVVGAGPSGQDISAETRTTAKLVIHSVPGAAKSDLAPNYKRRGRVTEFRDAGQVVFEDGTTERGIDYCILATGYYMSFPFFRDMKIGLPPPLPPLPAHLYNSRDHVFPLARHVWPIQSQFPVATVAFLGLLLKVAPLPLLEAQARAVVRVYRRPEALDVTREAVGIVARYEELKSVYGDNQAAIGGAWHRFVGLEQFEYRDALNEFAGEPENKVQPWIVEMYEKKDVLRSEWRELERIGEAEEWVRGVGEGGLEEWIELMRKLLRRAEERQAART</sequence>
<dbReference type="SUPFAM" id="SSF51905">
    <property type="entry name" value="FAD/NAD(P)-binding domain"/>
    <property type="match status" value="2"/>
</dbReference>
<dbReference type="PANTHER" id="PTHR23023">
    <property type="entry name" value="DIMETHYLANILINE MONOOXYGENASE"/>
    <property type="match status" value="1"/>
</dbReference>
<dbReference type="GO" id="GO:0050660">
    <property type="term" value="F:flavin adenine dinucleotide binding"/>
    <property type="evidence" value="ECO:0007669"/>
    <property type="project" value="InterPro"/>
</dbReference>
<evidence type="ECO:0000256" key="4">
    <source>
        <dbReference type="ARBA" id="ARBA00022857"/>
    </source>
</evidence>
<gene>
    <name evidence="6" type="ORF">GLOTRDRAFT_117659</name>
</gene>
<evidence type="ECO:0000256" key="2">
    <source>
        <dbReference type="ARBA" id="ARBA00022630"/>
    </source>
</evidence>
<dbReference type="GO" id="GO:0004499">
    <property type="term" value="F:N,N-dimethylaniline monooxygenase activity"/>
    <property type="evidence" value="ECO:0007669"/>
    <property type="project" value="InterPro"/>
</dbReference>
<keyword evidence="5" id="KW-0560">Oxidoreductase</keyword>
<dbReference type="OMA" id="CTGHHFL"/>
<evidence type="ECO:0000256" key="1">
    <source>
        <dbReference type="ARBA" id="ARBA00009183"/>
    </source>
</evidence>
<dbReference type="InterPro" id="IPR036188">
    <property type="entry name" value="FAD/NAD-bd_sf"/>
</dbReference>
<protein>
    <submittedName>
        <fullName evidence="6">FAD/NAD P-binding domain-containing protein</fullName>
    </submittedName>
</protein>
<dbReference type="RefSeq" id="XP_007869398.1">
    <property type="nucleotide sequence ID" value="XM_007871207.1"/>
</dbReference>
<dbReference type="InterPro" id="IPR000960">
    <property type="entry name" value="Flavin_mOase"/>
</dbReference>
<evidence type="ECO:0000256" key="5">
    <source>
        <dbReference type="ARBA" id="ARBA00023002"/>
    </source>
</evidence>
<dbReference type="AlphaFoldDB" id="S7RHZ2"/>
<proteinExistence type="inferred from homology"/>
<dbReference type="Gene3D" id="3.50.50.60">
    <property type="entry name" value="FAD/NAD(P)-binding domain"/>
    <property type="match status" value="2"/>
</dbReference>
<comment type="similarity">
    <text evidence="1">Belongs to the FMO family.</text>
</comment>
<keyword evidence="4" id="KW-0521">NADP</keyword>
<dbReference type="eggNOG" id="KOG1399">
    <property type="taxonomic scope" value="Eukaryota"/>
</dbReference>
<dbReference type="HOGENOM" id="CLU_006909_5_1_1"/>
<accession>S7RHZ2</accession>
<dbReference type="PRINTS" id="PR00370">
    <property type="entry name" value="FMOXYGENASE"/>
</dbReference>
<evidence type="ECO:0000313" key="7">
    <source>
        <dbReference type="Proteomes" id="UP000030669"/>
    </source>
</evidence>
<evidence type="ECO:0000313" key="6">
    <source>
        <dbReference type="EMBL" id="EPQ52219.1"/>
    </source>
</evidence>
<reference evidence="6 7" key="1">
    <citation type="journal article" date="2012" name="Science">
        <title>The Paleozoic origin of enzymatic lignin decomposition reconstructed from 31 fungal genomes.</title>
        <authorList>
            <person name="Floudas D."/>
            <person name="Binder M."/>
            <person name="Riley R."/>
            <person name="Barry K."/>
            <person name="Blanchette R.A."/>
            <person name="Henrissat B."/>
            <person name="Martinez A.T."/>
            <person name="Otillar R."/>
            <person name="Spatafora J.W."/>
            <person name="Yadav J.S."/>
            <person name="Aerts A."/>
            <person name="Benoit I."/>
            <person name="Boyd A."/>
            <person name="Carlson A."/>
            <person name="Copeland A."/>
            <person name="Coutinho P.M."/>
            <person name="de Vries R.P."/>
            <person name="Ferreira P."/>
            <person name="Findley K."/>
            <person name="Foster B."/>
            <person name="Gaskell J."/>
            <person name="Glotzer D."/>
            <person name="Gorecki P."/>
            <person name="Heitman J."/>
            <person name="Hesse C."/>
            <person name="Hori C."/>
            <person name="Igarashi K."/>
            <person name="Jurgens J.A."/>
            <person name="Kallen N."/>
            <person name="Kersten P."/>
            <person name="Kohler A."/>
            <person name="Kuees U."/>
            <person name="Kumar T.K.A."/>
            <person name="Kuo A."/>
            <person name="LaButti K."/>
            <person name="Larrondo L.F."/>
            <person name="Lindquist E."/>
            <person name="Ling A."/>
            <person name="Lombard V."/>
            <person name="Lucas S."/>
            <person name="Lundell T."/>
            <person name="Martin R."/>
            <person name="McLaughlin D.J."/>
            <person name="Morgenstern I."/>
            <person name="Morin E."/>
            <person name="Murat C."/>
            <person name="Nagy L.G."/>
            <person name="Nolan M."/>
            <person name="Ohm R.A."/>
            <person name="Patyshakuliyeva A."/>
            <person name="Rokas A."/>
            <person name="Ruiz-Duenas F.J."/>
            <person name="Sabat G."/>
            <person name="Salamov A."/>
            <person name="Samejima M."/>
            <person name="Schmutz J."/>
            <person name="Slot J.C."/>
            <person name="St John F."/>
            <person name="Stenlid J."/>
            <person name="Sun H."/>
            <person name="Sun S."/>
            <person name="Syed K."/>
            <person name="Tsang A."/>
            <person name="Wiebenga A."/>
            <person name="Young D."/>
            <person name="Pisabarro A."/>
            <person name="Eastwood D.C."/>
            <person name="Martin F."/>
            <person name="Cullen D."/>
            <person name="Grigoriev I.V."/>
            <person name="Hibbett D.S."/>
        </authorList>
    </citation>
    <scope>NUCLEOTIDE SEQUENCE [LARGE SCALE GENOMIC DNA]</scope>
    <source>
        <strain evidence="6 7">ATCC 11539</strain>
    </source>
</reference>
<dbReference type="OrthoDB" id="66881at2759"/>
<dbReference type="Proteomes" id="UP000030669">
    <property type="component" value="Unassembled WGS sequence"/>
</dbReference>
<evidence type="ECO:0000256" key="3">
    <source>
        <dbReference type="ARBA" id="ARBA00022827"/>
    </source>
</evidence>
<dbReference type="KEGG" id="gtr:GLOTRDRAFT_117659"/>